<dbReference type="Gramene" id="KGN57503">
    <property type="protein sequence ID" value="KGN57503"/>
    <property type="gene ID" value="Csa_3G199650"/>
</dbReference>
<evidence type="ECO:0000313" key="2">
    <source>
        <dbReference type="Proteomes" id="UP000029981"/>
    </source>
</evidence>
<accession>A0A0A0L710</accession>
<keyword evidence="2" id="KW-1185">Reference proteome</keyword>
<reference evidence="1 2" key="4">
    <citation type="journal article" date="2011" name="BMC Genomics">
        <title>RNA-Seq improves annotation of protein-coding genes in the cucumber genome.</title>
        <authorList>
            <person name="Li Z."/>
            <person name="Zhang Z."/>
            <person name="Yan P."/>
            <person name="Huang S."/>
            <person name="Fei Z."/>
            <person name="Lin K."/>
        </authorList>
    </citation>
    <scope>NUCLEOTIDE SEQUENCE [LARGE SCALE GENOMIC DNA]</scope>
    <source>
        <strain evidence="2">cv. 9930</strain>
    </source>
</reference>
<reference evidence="1 2" key="3">
    <citation type="journal article" date="2010" name="BMC Genomics">
        <title>Transcriptome sequencing and comparative analysis of cucumber flowers with different sex types.</title>
        <authorList>
            <person name="Guo S."/>
            <person name="Zheng Y."/>
            <person name="Joung J.G."/>
            <person name="Liu S."/>
            <person name="Zhang Z."/>
            <person name="Crasta O.R."/>
            <person name="Sobral B.W."/>
            <person name="Xu Y."/>
            <person name="Huang S."/>
            <person name="Fei Z."/>
        </authorList>
    </citation>
    <scope>NUCLEOTIDE SEQUENCE [LARGE SCALE GENOMIC DNA]</scope>
    <source>
        <strain evidence="2">cv. 9930</strain>
    </source>
</reference>
<dbReference type="EMBL" id="CM002924">
    <property type="protein sequence ID" value="KGN57503.1"/>
    <property type="molecule type" value="Genomic_DNA"/>
</dbReference>
<reference evidence="1 2" key="1">
    <citation type="journal article" date="2009" name="Nat. Genet.">
        <title>The genome of the cucumber, Cucumis sativus L.</title>
        <authorList>
            <person name="Huang S."/>
            <person name="Li R."/>
            <person name="Zhang Z."/>
            <person name="Li L."/>
            <person name="Gu X."/>
            <person name="Fan W."/>
            <person name="Lucas W.J."/>
            <person name="Wang X."/>
            <person name="Xie B."/>
            <person name="Ni P."/>
            <person name="Ren Y."/>
            <person name="Zhu H."/>
            <person name="Li J."/>
            <person name="Lin K."/>
            <person name="Jin W."/>
            <person name="Fei Z."/>
            <person name="Li G."/>
            <person name="Staub J."/>
            <person name="Kilian A."/>
            <person name="van der Vossen E.A."/>
            <person name="Wu Y."/>
            <person name="Guo J."/>
            <person name="He J."/>
            <person name="Jia Z."/>
            <person name="Ren Y."/>
            <person name="Tian G."/>
            <person name="Lu Y."/>
            <person name="Ruan J."/>
            <person name="Qian W."/>
            <person name="Wang M."/>
            <person name="Huang Q."/>
            <person name="Li B."/>
            <person name="Xuan Z."/>
            <person name="Cao J."/>
            <person name="Asan"/>
            <person name="Wu Z."/>
            <person name="Zhang J."/>
            <person name="Cai Q."/>
            <person name="Bai Y."/>
            <person name="Zhao B."/>
            <person name="Han Y."/>
            <person name="Li Y."/>
            <person name="Li X."/>
            <person name="Wang S."/>
            <person name="Shi Q."/>
            <person name="Liu S."/>
            <person name="Cho W.K."/>
            <person name="Kim J.Y."/>
            <person name="Xu Y."/>
            <person name="Heller-Uszynska K."/>
            <person name="Miao H."/>
            <person name="Cheng Z."/>
            <person name="Zhang S."/>
            <person name="Wu J."/>
            <person name="Yang Y."/>
            <person name="Kang H."/>
            <person name="Li M."/>
            <person name="Liang H."/>
            <person name="Ren X."/>
            <person name="Shi Z."/>
            <person name="Wen M."/>
            <person name="Jian M."/>
            <person name="Yang H."/>
            <person name="Zhang G."/>
            <person name="Yang Z."/>
            <person name="Chen R."/>
            <person name="Liu S."/>
            <person name="Li J."/>
            <person name="Ma L."/>
            <person name="Liu H."/>
            <person name="Zhou Y."/>
            <person name="Zhao J."/>
            <person name="Fang X."/>
            <person name="Li G."/>
            <person name="Fang L."/>
            <person name="Li Y."/>
            <person name="Liu D."/>
            <person name="Zheng H."/>
            <person name="Zhang Y."/>
            <person name="Qin N."/>
            <person name="Li Z."/>
            <person name="Yang G."/>
            <person name="Yang S."/>
            <person name="Bolund L."/>
            <person name="Kristiansen K."/>
            <person name="Zheng H."/>
            <person name="Li S."/>
            <person name="Zhang X."/>
            <person name="Yang H."/>
            <person name="Wang J."/>
            <person name="Sun R."/>
            <person name="Zhang B."/>
            <person name="Jiang S."/>
            <person name="Wang J."/>
            <person name="Du Y."/>
            <person name="Li S."/>
        </authorList>
    </citation>
    <scope>NUCLEOTIDE SEQUENCE [LARGE SCALE GENOMIC DNA]</scope>
    <source>
        <strain evidence="2">cv. 9930</strain>
    </source>
</reference>
<sequence>MKEISIKSPTNFSRADVGNGIAKNGLISNFTVRLGCEISLNLCRFASFYQAMDQDSEKRTGKNTNPSIRKRLGTGNFLRKRPFAAEGEAFRF</sequence>
<gene>
    <name evidence="1" type="ORF">Csa_3G199650</name>
</gene>
<proteinExistence type="predicted"/>
<organism evidence="1 2">
    <name type="scientific">Cucumis sativus</name>
    <name type="common">Cucumber</name>
    <dbReference type="NCBI Taxonomy" id="3659"/>
    <lineage>
        <taxon>Eukaryota</taxon>
        <taxon>Viridiplantae</taxon>
        <taxon>Streptophyta</taxon>
        <taxon>Embryophyta</taxon>
        <taxon>Tracheophyta</taxon>
        <taxon>Spermatophyta</taxon>
        <taxon>Magnoliopsida</taxon>
        <taxon>eudicotyledons</taxon>
        <taxon>Gunneridae</taxon>
        <taxon>Pentapetalae</taxon>
        <taxon>rosids</taxon>
        <taxon>fabids</taxon>
        <taxon>Cucurbitales</taxon>
        <taxon>Cucurbitaceae</taxon>
        <taxon>Benincaseae</taxon>
        <taxon>Cucumis</taxon>
    </lineage>
</organism>
<evidence type="ECO:0000313" key="1">
    <source>
        <dbReference type="EMBL" id="KGN57503.1"/>
    </source>
</evidence>
<reference evidence="1 2" key="2">
    <citation type="journal article" date="2009" name="PLoS ONE">
        <title>An integrated genetic and cytogenetic map of the cucumber genome.</title>
        <authorList>
            <person name="Ren Y."/>
            <person name="Zhang Z."/>
            <person name="Liu J."/>
            <person name="Staub J.E."/>
            <person name="Han Y."/>
            <person name="Cheng Z."/>
            <person name="Li X."/>
            <person name="Lu J."/>
            <person name="Miao H."/>
            <person name="Kang H."/>
            <person name="Xie B."/>
            <person name="Gu X."/>
            <person name="Wang X."/>
            <person name="Du Y."/>
            <person name="Jin W."/>
            <person name="Huang S."/>
        </authorList>
    </citation>
    <scope>NUCLEOTIDE SEQUENCE [LARGE SCALE GENOMIC DNA]</scope>
    <source>
        <strain evidence="2">cv. 9930</strain>
    </source>
</reference>
<protein>
    <submittedName>
        <fullName evidence="1">Uncharacterized protein</fullName>
    </submittedName>
</protein>
<dbReference type="Proteomes" id="UP000029981">
    <property type="component" value="Chromosome 3"/>
</dbReference>
<dbReference type="AlphaFoldDB" id="A0A0A0L710"/>
<name>A0A0A0L710_CUCSA</name>